<dbReference type="Proteomes" id="UP000278855">
    <property type="component" value="Unassembled WGS sequence"/>
</dbReference>
<reference evidence="2" key="1">
    <citation type="submission" date="2018-11" db="EMBL/GenBank/DDBJ databases">
        <title>Shewanella sp. R106.</title>
        <authorList>
            <person name="Hwang Y.J."/>
            <person name="Hwang C.Y."/>
        </authorList>
    </citation>
    <scope>NUCLEOTIDE SEQUENCE [LARGE SCALE GENOMIC DNA]</scope>
    <source>
        <strain evidence="2">R106</strain>
    </source>
</reference>
<evidence type="ECO:0000313" key="2">
    <source>
        <dbReference type="Proteomes" id="UP000278855"/>
    </source>
</evidence>
<gene>
    <name evidence="1" type="ORF">EGC77_04640</name>
</gene>
<proteinExistence type="predicted"/>
<dbReference type="EMBL" id="RKKB01000001">
    <property type="protein sequence ID" value="RPA34949.1"/>
    <property type="molecule type" value="Genomic_DNA"/>
</dbReference>
<organism evidence="1 2">
    <name type="scientific">Shewanella psychromarinicola</name>
    <dbReference type="NCBI Taxonomy" id="2487742"/>
    <lineage>
        <taxon>Bacteria</taxon>
        <taxon>Pseudomonadati</taxon>
        <taxon>Pseudomonadota</taxon>
        <taxon>Gammaproteobacteria</taxon>
        <taxon>Alteromonadales</taxon>
        <taxon>Shewanellaceae</taxon>
        <taxon>Shewanella</taxon>
    </lineage>
</organism>
<sequence length="60" mass="6813">MSMDSLEKTDIKMASIHYRQATVRFDITNFKTEGKEATPISLNKQKLACAGFVYLATVWL</sequence>
<evidence type="ECO:0000313" key="1">
    <source>
        <dbReference type="EMBL" id="RPA34949.1"/>
    </source>
</evidence>
<comment type="caution">
    <text evidence="1">The sequence shown here is derived from an EMBL/GenBank/DDBJ whole genome shotgun (WGS) entry which is preliminary data.</text>
</comment>
<protein>
    <submittedName>
        <fullName evidence="1">Uncharacterized protein</fullName>
    </submittedName>
</protein>
<name>A0A3N4E9P7_9GAMM</name>
<accession>A0A3N4E9P7</accession>
<dbReference type="AlphaFoldDB" id="A0A3N4E9P7"/>